<dbReference type="EMBL" id="LUCM01005798">
    <property type="protein sequence ID" value="KAA0192250.1"/>
    <property type="molecule type" value="Genomic_DNA"/>
</dbReference>
<evidence type="ECO:0000313" key="3">
    <source>
        <dbReference type="Proteomes" id="UP000728185"/>
    </source>
</evidence>
<feature type="region of interest" description="Disordered" evidence="1">
    <location>
        <begin position="685"/>
        <end position="745"/>
    </location>
</feature>
<feature type="compositionally biased region" description="Basic and acidic residues" evidence="1">
    <location>
        <begin position="704"/>
        <end position="717"/>
    </location>
</feature>
<proteinExistence type="predicted"/>
<keyword evidence="3" id="KW-1185">Reference proteome</keyword>
<sequence length="848" mass="93342">MDKKLPAAWRGSRLKVNRSRLRIRTLKKKDGLDKPAFTSSPLVYKGSEKTGNSENNDNNVNASGGSRSKFLEKFTNCLCIQVESADPGSQVETEKIDQEETLQNAREIVQQDAQDGDRALPYELENGFVSPNLNNVLLVNKSFCDITGEAVGIWDGSVTKNSLDSEEVQQIQMGKGASALITANNPLGSNINDFQKNAAPSECRDNRKETMMNIANEVILASSLLANALATLKRCIPQTADSTASLKAHSQIKCCQMPSQMRASLSTKMYQINQAERAFDDISQVELIPDISYPPEGLTPQQIPVDEKFVIHPQTKLLICIEDLDPIERILSDRSISSPENLNKPIYPHDSRLTPRPEEWMEDSSHKLPSPIPTRLPLRKNVSTSIQMGSNSLDMATRFSSIPTVITNAFPPSSSEETQLTEMDELLSTDESESTQSLIEQDCHLQQQMSTKNHVNWPPVGCVRSLKTQTTKPFLNTFMMAGDSSASQWTKSTSFTSAGGDLGPVHEVLLSVNGTDQESSTGHCQVNFVQNKNSPVHKVRVGTYELDGLQECSYNVTKQRNNHNEKTVAAALSDQAGQNPVLNCDNVEQNSGDRDGVQKPSNVTDEEAFPVGVQTTSERPVVNNVASAAIADEAVQVNLTDNSTTSNDFLGANLTQTFGNESDLSYLVQIGQFQSRSETEIQLSQSVTPSNCHAHQNPPLPRGGGDDPLHRQRDHGLHSGRCVTGSRRRGLYQRMSSGQSRNTAPASILMNERASRTTLDEAQNFGDDVYDSILEQVHILFAQNEEDLGLMPRWRTRVHVPGPQSGDVTVQLDNEQFTDITGTLSRRAQSTVEMRAHSYCVNDPPVDS</sequence>
<comment type="caution">
    <text evidence="2">The sequence shown here is derived from an EMBL/GenBank/DDBJ whole genome shotgun (WGS) entry which is preliminary data.</text>
</comment>
<evidence type="ECO:0000256" key="1">
    <source>
        <dbReference type="SAM" id="MobiDB-lite"/>
    </source>
</evidence>
<feature type="compositionally biased region" description="Polar residues" evidence="1">
    <location>
        <begin position="685"/>
        <end position="694"/>
    </location>
</feature>
<protein>
    <submittedName>
        <fullName evidence="2">Uncharacterized protein</fullName>
    </submittedName>
</protein>
<organism evidence="2 3">
    <name type="scientific">Fasciolopsis buskii</name>
    <dbReference type="NCBI Taxonomy" id="27845"/>
    <lineage>
        <taxon>Eukaryota</taxon>
        <taxon>Metazoa</taxon>
        <taxon>Spiralia</taxon>
        <taxon>Lophotrochozoa</taxon>
        <taxon>Platyhelminthes</taxon>
        <taxon>Trematoda</taxon>
        <taxon>Digenea</taxon>
        <taxon>Plagiorchiida</taxon>
        <taxon>Echinostomata</taxon>
        <taxon>Echinostomatoidea</taxon>
        <taxon>Fasciolidae</taxon>
        <taxon>Fasciolopsis</taxon>
    </lineage>
</organism>
<evidence type="ECO:0000313" key="2">
    <source>
        <dbReference type="EMBL" id="KAA0192250.1"/>
    </source>
</evidence>
<name>A0A8E0VGE6_9TREM</name>
<dbReference type="OrthoDB" id="6252518at2759"/>
<gene>
    <name evidence="2" type="ORF">FBUS_08651</name>
</gene>
<dbReference type="Proteomes" id="UP000728185">
    <property type="component" value="Unassembled WGS sequence"/>
</dbReference>
<feature type="compositionally biased region" description="Polar residues" evidence="1">
    <location>
        <begin position="734"/>
        <end position="745"/>
    </location>
</feature>
<reference evidence="2" key="1">
    <citation type="submission" date="2019-05" db="EMBL/GenBank/DDBJ databases">
        <title>Annotation for the trematode Fasciolopsis buski.</title>
        <authorList>
            <person name="Choi Y.-J."/>
        </authorList>
    </citation>
    <scope>NUCLEOTIDE SEQUENCE</scope>
    <source>
        <strain evidence="2">HT</strain>
        <tissue evidence="2">Whole worm</tissue>
    </source>
</reference>
<accession>A0A8E0VGE6</accession>
<dbReference type="AlphaFoldDB" id="A0A8E0VGE6"/>
<feature type="region of interest" description="Disordered" evidence="1">
    <location>
        <begin position="32"/>
        <end position="64"/>
    </location>
</feature>
<feature type="compositionally biased region" description="Low complexity" evidence="1">
    <location>
        <begin position="52"/>
        <end position="64"/>
    </location>
</feature>